<proteinExistence type="predicted"/>
<keyword evidence="5 6" id="KW-0472">Membrane</keyword>
<evidence type="ECO:0000256" key="1">
    <source>
        <dbReference type="ARBA" id="ARBA00004651"/>
    </source>
</evidence>
<dbReference type="AlphaFoldDB" id="A0A0A0BXJ7"/>
<evidence type="ECO:0000313" key="7">
    <source>
        <dbReference type="EMBL" id="KGM12417.1"/>
    </source>
</evidence>
<feature type="transmembrane region" description="Helical" evidence="6">
    <location>
        <begin position="371"/>
        <end position="390"/>
    </location>
</feature>
<dbReference type="RefSeq" id="WP_035060742.1">
    <property type="nucleotide sequence ID" value="NZ_AXCZ01000095.1"/>
</dbReference>
<dbReference type="Gene3D" id="1.20.1250.20">
    <property type="entry name" value="MFS general substrate transporter like domains"/>
    <property type="match status" value="1"/>
</dbReference>
<protein>
    <recommendedName>
        <fullName evidence="9">MFS transporter</fullName>
    </recommendedName>
</protein>
<evidence type="ECO:0000256" key="5">
    <source>
        <dbReference type="ARBA" id="ARBA00023136"/>
    </source>
</evidence>
<evidence type="ECO:0000256" key="3">
    <source>
        <dbReference type="ARBA" id="ARBA00022692"/>
    </source>
</evidence>
<dbReference type="GO" id="GO:0005886">
    <property type="term" value="C:plasma membrane"/>
    <property type="evidence" value="ECO:0007669"/>
    <property type="project" value="UniProtKB-SubCell"/>
</dbReference>
<dbReference type="PANTHER" id="PTHR23513:SF11">
    <property type="entry name" value="STAPHYLOFERRIN A TRANSPORTER"/>
    <property type="match status" value="1"/>
</dbReference>
<dbReference type="PANTHER" id="PTHR23513">
    <property type="entry name" value="INTEGRAL MEMBRANE EFFLUX PROTEIN-RELATED"/>
    <property type="match status" value="1"/>
</dbReference>
<organism evidence="7 8">
    <name type="scientific">Cellulomonas bogoriensis 69B4 = DSM 16987</name>
    <dbReference type="NCBI Taxonomy" id="1386082"/>
    <lineage>
        <taxon>Bacteria</taxon>
        <taxon>Bacillati</taxon>
        <taxon>Actinomycetota</taxon>
        <taxon>Actinomycetes</taxon>
        <taxon>Micrococcales</taxon>
        <taxon>Cellulomonadaceae</taxon>
        <taxon>Cellulomonas</taxon>
    </lineage>
</organism>
<name>A0A0A0BXJ7_9CELL</name>
<feature type="transmembrane region" description="Helical" evidence="6">
    <location>
        <begin position="308"/>
        <end position="327"/>
    </location>
</feature>
<feature type="transmembrane region" description="Helical" evidence="6">
    <location>
        <begin position="73"/>
        <end position="93"/>
    </location>
</feature>
<feature type="transmembrane region" description="Helical" evidence="6">
    <location>
        <begin position="251"/>
        <end position="273"/>
    </location>
</feature>
<evidence type="ECO:0000313" key="8">
    <source>
        <dbReference type="Proteomes" id="UP000054314"/>
    </source>
</evidence>
<dbReference type="InterPro" id="IPR036259">
    <property type="entry name" value="MFS_trans_sf"/>
</dbReference>
<dbReference type="Proteomes" id="UP000054314">
    <property type="component" value="Unassembled WGS sequence"/>
</dbReference>
<feature type="transmembrane region" description="Helical" evidence="6">
    <location>
        <begin position="99"/>
        <end position="122"/>
    </location>
</feature>
<evidence type="ECO:0008006" key="9">
    <source>
        <dbReference type="Google" id="ProtNLM"/>
    </source>
</evidence>
<keyword evidence="2" id="KW-1003">Cell membrane</keyword>
<sequence length="404" mass="40500">MGVHRTAWRRFAAAYAANISGDRLADLAVPVTSVAAVGGIQLAGVYIAAHSLPRLLLGPTIAGVVQRHPHRSWCAYGNWIQAGALAFLALMVLTGQGGVWSFAVAGTVAGAGSGVFGVSVQATIRGLVPNRRLAAANSTLEVIDSTFTLLVPLLAGVLVDLAGPAPVLGLTSLAFAAAALMRTGIPAGEAPQGPPVTGGGPTPVRHVARVLAEPFRGPVRRFISVSLLLLGGLSVMLIPVATFQISQLGGTATSVGVAISAAGAGGLLTSLLAGRLTGVTRSSRWAMVMMAATAASLPLVFLSPAVGVVIVLVGVVDGLASWLFVSLPTMRMATEKPDALVAVSAGQMSSASLVALAVGAGLTLFGEGTSLVVFVALAAAAAICVLAAVGSPSHLRQVQQAVDV</sequence>
<dbReference type="GO" id="GO:0022857">
    <property type="term" value="F:transmembrane transporter activity"/>
    <property type="evidence" value="ECO:0007669"/>
    <property type="project" value="InterPro"/>
</dbReference>
<keyword evidence="4 6" id="KW-1133">Transmembrane helix</keyword>
<feature type="transmembrane region" description="Helical" evidence="6">
    <location>
        <begin position="27"/>
        <end position="52"/>
    </location>
</feature>
<dbReference type="InterPro" id="IPR011701">
    <property type="entry name" value="MFS"/>
</dbReference>
<reference evidence="7 8" key="1">
    <citation type="submission" date="2013-08" db="EMBL/GenBank/DDBJ databases">
        <title>Genome sequencing of Cellulomonas bogoriensis 69B4.</title>
        <authorList>
            <person name="Chen F."/>
            <person name="Li Y."/>
            <person name="Wang G."/>
        </authorList>
    </citation>
    <scope>NUCLEOTIDE SEQUENCE [LARGE SCALE GENOMIC DNA]</scope>
    <source>
        <strain evidence="7 8">69B4</strain>
    </source>
</reference>
<feature type="transmembrane region" description="Helical" evidence="6">
    <location>
        <begin position="339"/>
        <end position="365"/>
    </location>
</feature>
<accession>A0A0A0BXJ7</accession>
<feature type="transmembrane region" description="Helical" evidence="6">
    <location>
        <begin position="161"/>
        <end position="181"/>
    </location>
</feature>
<dbReference type="SUPFAM" id="SSF103473">
    <property type="entry name" value="MFS general substrate transporter"/>
    <property type="match status" value="1"/>
</dbReference>
<keyword evidence="8" id="KW-1185">Reference proteome</keyword>
<feature type="transmembrane region" description="Helical" evidence="6">
    <location>
        <begin position="222"/>
        <end position="245"/>
    </location>
</feature>
<evidence type="ECO:0000256" key="2">
    <source>
        <dbReference type="ARBA" id="ARBA00022475"/>
    </source>
</evidence>
<comment type="subcellular location">
    <subcellularLocation>
        <location evidence="1">Cell membrane</location>
        <topology evidence="1">Multi-pass membrane protein</topology>
    </subcellularLocation>
</comment>
<dbReference type="EMBL" id="AXCZ01000095">
    <property type="protein sequence ID" value="KGM12417.1"/>
    <property type="molecule type" value="Genomic_DNA"/>
</dbReference>
<keyword evidence="3 6" id="KW-0812">Transmembrane</keyword>
<dbReference type="Pfam" id="PF07690">
    <property type="entry name" value="MFS_1"/>
    <property type="match status" value="1"/>
</dbReference>
<evidence type="ECO:0000256" key="4">
    <source>
        <dbReference type="ARBA" id="ARBA00022989"/>
    </source>
</evidence>
<gene>
    <name evidence="7" type="ORF">N869_01695</name>
</gene>
<comment type="caution">
    <text evidence="7">The sequence shown here is derived from an EMBL/GenBank/DDBJ whole genome shotgun (WGS) entry which is preliminary data.</text>
</comment>
<evidence type="ECO:0000256" key="6">
    <source>
        <dbReference type="SAM" id="Phobius"/>
    </source>
</evidence>